<evidence type="ECO:0008006" key="3">
    <source>
        <dbReference type="Google" id="ProtNLM"/>
    </source>
</evidence>
<evidence type="ECO:0000313" key="1">
    <source>
        <dbReference type="EMBL" id="UVA80440.1"/>
    </source>
</evidence>
<keyword evidence="2" id="KW-1185">Reference proteome</keyword>
<dbReference type="Proteomes" id="UP001058980">
    <property type="component" value="Chromosome"/>
</dbReference>
<name>A0ABY5QKM2_9BURK</name>
<sequence length="236" mass="25445">MSHKPLTDKQLQQAARMFTMGGGTYGAAERVIAHVAQLAFENGLAKSSPQALALWQSIETAPKTGHAMLLGYKNSYGKWQTVRGKWISKEEIEGEWDQPEDFDAGWYEAAVEADDVPNCWPVAPTHWMLLPAAPGTSPSQTAQSGERAKPAPLLMSGWQLLEALDLIAPDRDTDSDQLDGEIALQMGGESSHSGAGLYAWDVEYPEEGSSFLAGESAADKTIDATIAATRPEKVQG</sequence>
<proteinExistence type="predicted"/>
<dbReference type="RefSeq" id="WP_257959372.1">
    <property type="nucleotide sequence ID" value="NZ_CP102780.1"/>
</dbReference>
<organism evidence="1 2">
    <name type="scientific">Pandoraea commovens</name>
    <dbReference type="NCBI Taxonomy" id="2508289"/>
    <lineage>
        <taxon>Bacteria</taxon>
        <taxon>Pseudomonadati</taxon>
        <taxon>Pseudomonadota</taxon>
        <taxon>Betaproteobacteria</taxon>
        <taxon>Burkholderiales</taxon>
        <taxon>Burkholderiaceae</taxon>
        <taxon>Pandoraea</taxon>
    </lineage>
</organism>
<protein>
    <recommendedName>
        <fullName evidence="3">DUF551 domain-containing protein</fullName>
    </recommendedName>
</protein>
<accession>A0ABY5QKM2</accession>
<dbReference type="EMBL" id="CP102780">
    <property type="protein sequence ID" value="UVA80440.1"/>
    <property type="molecule type" value="Genomic_DNA"/>
</dbReference>
<evidence type="ECO:0000313" key="2">
    <source>
        <dbReference type="Proteomes" id="UP001058980"/>
    </source>
</evidence>
<gene>
    <name evidence="1" type="ORF">NTU39_05295</name>
</gene>
<reference evidence="1" key="1">
    <citation type="submission" date="2022-08" db="EMBL/GenBank/DDBJ databases">
        <title>Multi-unit outbreak of Pandoraea commovens among non-cystic fibrosis intensive care patients from 2019 to 2021 in Berlin, Germany.</title>
        <authorList>
            <person name="Menzel P."/>
        </authorList>
    </citation>
    <scope>NUCLEOTIDE SEQUENCE</scope>
    <source>
        <strain evidence="1">LB-19-202-79</strain>
    </source>
</reference>